<dbReference type="InterPro" id="IPR011764">
    <property type="entry name" value="Biotin_carboxylation_dom"/>
</dbReference>
<organism evidence="11 12">
    <name type="scientific">Treponema maltophilum ATCC 51939</name>
    <dbReference type="NCBI Taxonomy" id="1125699"/>
    <lineage>
        <taxon>Bacteria</taxon>
        <taxon>Pseudomonadati</taxon>
        <taxon>Spirochaetota</taxon>
        <taxon>Spirochaetia</taxon>
        <taxon>Spirochaetales</taxon>
        <taxon>Treponemataceae</taxon>
        <taxon>Treponema</taxon>
    </lineage>
</organism>
<dbReference type="InterPro" id="IPR051602">
    <property type="entry name" value="ACC_Biotin_Carboxylase"/>
</dbReference>
<dbReference type="Pfam" id="PF02786">
    <property type="entry name" value="CPSase_L_D2"/>
    <property type="match status" value="1"/>
</dbReference>
<dbReference type="InterPro" id="IPR005482">
    <property type="entry name" value="Biotin_COase_C"/>
</dbReference>
<sequence length="444" mass="47847">MIKKLLVANRGEIAVRIIRACKELGIKTVAVYSDADRECLHVKLADQSYCIGPAPSAKSYLNRRALITVALGTGCEAVHPGVGFLSENADFAREVEKAGMYWIGPDPETIDMLGDKVRARETAVKNGLPVTPGSDGAVKNAQEAAKTAEKCGYPVIIKAASGGGGKGMRVVWKEADLAENLKIASAEAEANFADGTVYIEKYLVDPRHVELQILGNGKGAVAVLGERDCSVQKNHQKLIEESPSPGVSEQMREAMCSGAINLFSSLKYRGAGTIEFLVSGSNFYFMEVNARIQVEHPVSEMVTGTDLICEQVRVCTGQNMSLPAGILPVHGWAIEARINAFTPGTIKTLRIPGGNGIRFDSFLYQGYTVVPFYDSMTAKLIVHGQNRAQAVQKLLCALDELCIEGIGTNIEEQKKILRSAQFQSGQFGTGLYAELFAKKAVNGN</sequence>
<dbReference type="NCBIfam" id="NF006367">
    <property type="entry name" value="PRK08591.1"/>
    <property type="match status" value="1"/>
</dbReference>
<dbReference type="EMBL" id="ATFF01000006">
    <property type="protein sequence ID" value="EPF31811.1"/>
    <property type="molecule type" value="Genomic_DNA"/>
</dbReference>
<dbReference type="HOGENOM" id="CLU_000395_3_2_12"/>
<dbReference type="OrthoDB" id="9807469at2"/>
<dbReference type="Pfam" id="PF00289">
    <property type="entry name" value="Biotin_carb_N"/>
    <property type="match status" value="1"/>
</dbReference>
<dbReference type="InterPro" id="IPR005479">
    <property type="entry name" value="CPAse_ATP-bd"/>
</dbReference>
<feature type="domain" description="ATP-grasp" evidence="9">
    <location>
        <begin position="120"/>
        <end position="316"/>
    </location>
</feature>
<dbReference type="Pfam" id="PF02785">
    <property type="entry name" value="Biotin_carb_C"/>
    <property type="match status" value="1"/>
</dbReference>
<dbReference type="InterPro" id="IPR011054">
    <property type="entry name" value="Rudment_hybrid_motif"/>
</dbReference>
<comment type="function">
    <text evidence="1">This protein is a component of the acetyl coenzyme A carboxylase complex; first, biotin carboxylase catalyzes the carboxylation of the carrier protein and then the transcarboxylase transfers the carboxyl group to form malonyl-CoA.</text>
</comment>
<dbReference type="PANTHER" id="PTHR48095">
    <property type="entry name" value="PYRUVATE CARBOXYLASE SUBUNIT A"/>
    <property type="match status" value="1"/>
</dbReference>
<evidence type="ECO:0000313" key="12">
    <source>
        <dbReference type="Proteomes" id="UP000014541"/>
    </source>
</evidence>
<evidence type="ECO:0000256" key="6">
    <source>
        <dbReference type="ARBA" id="ARBA00023267"/>
    </source>
</evidence>
<dbReference type="PROSITE" id="PS50979">
    <property type="entry name" value="BC"/>
    <property type="match status" value="1"/>
</dbReference>
<evidence type="ECO:0000313" key="11">
    <source>
        <dbReference type="EMBL" id="EPF31811.1"/>
    </source>
</evidence>
<evidence type="ECO:0000259" key="9">
    <source>
        <dbReference type="PROSITE" id="PS50975"/>
    </source>
</evidence>
<name>S3K4B7_TREMA</name>
<evidence type="ECO:0000256" key="2">
    <source>
        <dbReference type="ARBA" id="ARBA00013263"/>
    </source>
</evidence>
<dbReference type="PROSITE" id="PS50975">
    <property type="entry name" value="ATP_GRASP"/>
    <property type="match status" value="1"/>
</dbReference>
<feature type="domain" description="Biotin carboxylation" evidence="10">
    <location>
        <begin position="1"/>
        <end position="437"/>
    </location>
</feature>
<proteinExistence type="predicted"/>
<dbReference type="PROSITE" id="PS00866">
    <property type="entry name" value="CPSASE_1"/>
    <property type="match status" value="1"/>
</dbReference>
<dbReference type="GO" id="GO:0046872">
    <property type="term" value="F:metal ion binding"/>
    <property type="evidence" value="ECO:0007669"/>
    <property type="project" value="InterPro"/>
</dbReference>
<dbReference type="Proteomes" id="UP000014541">
    <property type="component" value="Unassembled WGS sequence"/>
</dbReference>
<dbReference type="STRING" id="1125699.HMPREF9194_02166"/>
<dbReference type="SUPFAM" id="SSF56059">
    <property type="entry name" value="Glutathione synthetase ATP-binding domain-like"/>
    <property type="match status" value="1"/>
</dbReference>
<keyword evidence="6" id="KW-0092">Biotin</keyword>
<dbReference type="Gene3D" id="3.30.470.20">
    <property type="entry name" value="ATP-grasp fold, B domain"/>
    <property type="match status" value="1"/>
</dbReference>
<keyword evidence="4 8" id="KW-0547">Nucleotide-binding</keyword>
<dbReference type="SUPFAM" id="SSF52440">
    <property type="entry name" value="PreATP-grasp domain"/>
    <property type="match status" value="1"/>
</dbReference>
<evidence type="ECO:0000256" key="1">
    <source>
        <dbReference type="ARBA" id="ARBA00003761"/>
    </source>
</evidence>
<dbReference type="InterPro" id="IPR011761">
    <property type="entry name" value="ATP-grasp"/>
</dbReference>
<comment type="caution">
    <text evidence="11">The sequence shown here is derived from an EMBL/GenBank/DDBJ whole genome shotgun (WGS) entry which is preliminary data.</text>
</comment>
<dbReference type="PANTHER" id="PTHR48095:SF2">
    <property type="entry name" value="BIOTIN CARBOXYLASE, CHLOROPLASTIC"/>
    <property type="match status" value="1"/>
</dbReference>
<evidence type="ECO:0000256" key="3">
    <source>
        <dbReference type="ARBA" id="ARBA00022598"/>
    </source>
</evidence>
<dbReference type="FunFam" id="3.30.1490.20:FF:000018">
    <property type="entry name" value="Biotin carboxylase"/>
    <property type="match status" value="1"/>
</dbReference>
<protein>
    <recommendedName>
        <fullName evidence="2">biotin carboxylase</fullName>
        <ecNumber evidence="2">6.3.4.14</ecNumber>
    </recommendedName>
</protein>
<dbReference type="AlphaFoldDB" id="S3K4B7"/>
<evidence type="ECO:0000256" key="5">
    <source>
        <dbReference type="ARBA" id="ARBA00022840"/>
    </source>
</evidence>
<keyword evidence="5 8" id="KW-0067">ATP-binding</keyword>
<evidence type="ECO:0000259" key="10">
    <source>
        <dbReference type="PROSITE" id="PS50979"/>
    </source>
</evidence>
<dbReference type="PATRIC" id="fig|1125699.3.peg.2186"/>
<dbReference type="InterPro" id="IPR016185">
    <property type="entry name" value="PreATP-grasp_dom_sf"/>
</dbReference>
<evidence type="ECO:0000256" key="7">
    <source>
        <dbReference type="ARBA" id="ARBA00048600"/>
    </source>
</evidence>
<accession>S3K4B7</accession>
<dbReference type="PROSITE" id="PS00867">
    <property type="entry name" value="CPSASE_2"/>
    <property type="match status" value="1"/>
</dbReference>
<dbReference type="GO" id="GO:0004075">
    <property type="term" value="F:biotin carboxylase activity"/>
    <property type="evidence" value="ECO:0007669"/>
    <property type="project" value="UniProtKB-EC"/>
</dbReference>
<reference evidence="11 12" key="1">
    <citation type="submission" date="2013-04" db="EMBL/GenBank/DDBJ databases">
        <title>The Genome Sequence of Treponema maltophilum ATCC 51939.</title>
        <authorList>
            <consortium name="The Broad Institute Genomics Platform"/>
            <person name="Earl A."/>
            <person name="Ward D."/>
            <person name="Feldgarden M."/>
            <person name="Gevers D."/>
            <person name="Leonetti C."/>
            <person name="Blanton J.M."/>
            <person name="Dewhirst F.E."/>
            <person name="Izard J."/>
            <person name="Walker B."/>
            <person name="Young S."/>
            <person name="Zeng Q."/>
            <person name="Gargeya S."/>
            <person name="Fitzgerald M."/>
            <person name="Haas B."/>
            <person name="Abouelleil A."/>
            <person name="Allen A.W."/>
            <person name="Alvarado L."/>
            <person name="Arachchi H.M."/>
            <person name="Berlin A.M."/>
            <person name="Chapman S.B."/>
            <person name="Gainer-Dewar J."/>
            <person name="Goldberg J."/>
            <person name="Griggs A."/>
            <person name="Gujja S."/>
            <person name="Hansen M."/>
            <person name="Howarth C."/>
            <person name="Imamovic A."/>
            <person name="Ireland A."/>
            <person name="Larimer J."/>
            <person name="McCowan C."/>
            <person name="Murphy C."/>
            <person name="Pearson M."/>
            <person name="Poon T.W."/>
            <person name="Priest M."/>
            <person name="Roberts A."/>
            <person name="Saif S."/>
            <person name="Shea T."/>
            <person name="Sisk P."/>
            <person name="Sykes S."/>
            <person name="Wortman J."/>
            <person name="Nusbaum C."/>
            <person name="Birren B."/>
        </authorList>
    </citation>
    <scope>NUCLEOTIDE SEQUENCE [LARGE SCALE GENOMIC DNA]</scope>
    <source>
        <strain evidence="11 12">ATCC 51939</strain>
    </source>
</reference>
<evidence type="ECO:0000256" key="4">
    <source>
        <dbReference type="ARBA" id="ARBA00022741"/>
    </source>
</evidence>
<dbReference type="RefSeq" id="WP_016526420.1">
    <property type="nucleotide sequence ID" value="NZ_KE332518.1"/>
</dbReference>
<keyword evidence="3" id="KW-0436">Ligase</keyword>
<dbReference type="eggNOG" id="COG0439">
    <property type="taxonomic scope" value="Bacteria"/>
</dbReference>
<dbReference type="EC" id="6.3.4.14" evidence="2"/>
<dbReference type="GO" id="GO:0005524">
    <property type="term" value="F:ATP binding"/>
    <property type="evidence" value="ECO:0007669"/>
    <property type="project" value="UniProtKB-UniRule"/>
</dbReference>
<comment type="catalytic activity">
    <reaction evidence="7">
        <text>N(6)-biotinyl-L-lysyl-[protein] + hydrogencarbonate + ATP = N(6)-carboxybiotinyl-L-lysyl-[protein] + ADP + phosphate + H(+)</text>
        <dbReference type="Rhea" id="RHEA:13501"/>
        <dbReference type="Rhea" id="RHEA-COMP:10505"/>
        <dbReference type="Rhea" id="RHEA-COMP:10506"/>
        <dbReference type="ChEBI" id="CHEBI:15378"/>
        <dbReference type="ChEBI" id="CHEBI:17544"/>
        <dbReference type="ChEBI" id="CHEBI:30616"/>
        <dbReference type="ChEBI" id="CHEBI:43474"/>
        <dbReference type="ChEBI" id="CHEBI:83144"/>
        <dbReference type="ChEBI" id="CHEBI:83145"/>
        <dbReference type="ChEBI" id="CHEBI:456216"/>
        <dbReference type="EC" id="6.3.4.14"/>
    </reaction>
</comment>
<gene>
    <name evidence="11" type="ORF">HMPREF9194_02166</name>
</gene>
<dbReference type="SMART" id="SM00878">
    <property type="entry name" value="Biotin_carb_C"/>
    <property type="match status" value="1"/>
</dbReference>
<dbReference type="SUPFAM" id="SSF51246">
    <property type="entry name" value="Rudiment single hybrid motif"/>
    <property type="match status" value="1"/>
</dbReference>
<evidence type="ECO:0000256" key="8">
    <source>
        <dbReference type="PROSITE-ProRule" id="PRU00409"/>
    </source>
</evidence>
<dbReference type="FunFam" id="3.40.50.20:FF:000010">
    <property type="entry name" value="Propionyl-CoA carboxylase subunit alpha"/>
    <property type="match status" value="1"/>
</dbReference>
<keyword evidence="12" id="KW-1185">Reference proteome</keyword>
<dbReference type="InterPro" id="IPR005481">
    <property type="entry name" value="BC-like_N"/>
</dbReference>